<dbReference type="AlphaFoldDB" id="A0A7R9ALA6"/>
<dbReference type="PANTHER" id="PTHR10281">
    <property type="entry name" value="MEMBRANE-ASSOCIATED PROGESTERONE RECEPTOR COMPONENT-RELATED"/>
    <property type="match status" value="1"/>
</dbReference>
<keyword evidence="3" id="KW-1133">Transmembrane helix</keyword>
<keyword evidence="3" id="KW-0812">Transmembrane</keyword>
<evidence type="ECO:0000313" key="5">
    <source>
        <dbReference type="EMBL" id="CAD7256205.1"/>
    </source>
</evidence>
<evidence type="ECO:0000259" key="4">
    <source>
        <dbReference type="SMART" id="SM01117"/>
    </source>
</evidence>
<dbReference type="Pfam" id="PF00173">
    <property type="entry name" value="Cyt-b5"/>
    <property type="match status" value="1"/>
</dbReference>
<accession>A0A7R9ALA6</accession>
<feature type="transmembrane region" description="Helical" evidence="3">
    <location>
        <begin position="24"/>
        <end position="42"/>
    </location>
</feature>
<dbReference type="InterPro" id="IPR036400">
    <property type="entry name" value="Cyt_B5-like_heme/steroid_sf"/>
</dbReference>
<dbReference type="Gene3D" id="3.10.120.10">
    <property type="entry name" value="Cytochrome b5-like heme/steroid binding domain"/>
    <property type="match status" value="2"/>
</dbReference>
<keyword evidence="3" id="KW-0472">Membrane</keyword>
<feature type="region of interest" description="Disordered" evidence="2">
    <location>
        <begin position="257"/>
        <end position="287"/>
    </location>
</feature>
<dbReference type="EMBL" id="OC000118">
    <property type="protein sequence ID" value="CAD7256205.1"/>
    <property type="molecule type" value="Genomic_DNA"/>
</dbReference>
<name>A0A7R9ALA6_TIMSH</name>
<dbReference type="GO" id="GO:0016020">
    <property type="term" value="C:membrane"/>
    <property type="evidence" value="ECO:0007669"/>
    <property type="project" value="TreeGrafter"/>
</dbReference>
<reference evidence="5" key="1">
    <citation type="submission" date="2020-11" db="EMBL/GenBank/DDBJ databases">
        <authorList>
            <person name="Tran Van P."/>
        </authorList>
    </citation>
    <scope>NUCLEOTIDE SEQUENCE</scope>
</reference>
<gene>
    <name evidence="5" type="ORF">TSIB3V08_LOCUS493</name>
</gene>
<dbReference type="InterPro" id="IPR001199">
    <property type="entry name" value="Cyt_B5-like_heme/steroid-bd"/>
</dbReference>
<feature type="region of interest" description="Disordered" evidence="2">
    <location>
        <begin position="161"/>
        <end position="206"/>
    </location>
</feature>
<dbReference type="PANTHER" id="PTHR10281:SF106">
    <property type="entry name" value="IP06960P-RELATED"/>
    <property type="match status" value="1"/>
</dbReference>
<dbReference type="GO" id="GO:0005783">
    <property type="term" value="C:endoplasmic reticulum"/>
    <property type="evidence" value="ECO:0007669"/>
    <property type="project" value="TreeGrafter"/>
</dbReference>
<organism evidence="5">
    <name type="scientific">Timema shepardi</name>
    <name type="common">Walking stick</name>
    <dbReference type="NCBI Taxonomy" id="629360"/>
    <lineage>
        <taxon>Eukaryota</taxon>
        <taxon>Metazoa</taxon>
        <taxon>Ecdysozoa</taxon>
        <taxon>Arthropoda</taxon>
        <taxon>Hexapoda</taxon>
        <taxon>Insecta</taxon>
        <taxon>Pterygota</taxon>
        <taxon>Neoptera</taxon>
        <taxon>Polyneoptera</taxon>
        <taxon>Phasmatodea</taxon>
        <taxon>Timematodea</taxon>
        <taxon>Timematoidea</taxon>
        <taxon>Timematidae</taxon>
        <taxon>Timema</taxon>
    </lineage>
</organism>
<dbReference type="SMART" id="SM01117">
    <property type="entry name" value="Cyt-b5"/>
    <property type="match status" value="1"/>
</dbReference>
<comment type="similarity">
    <text evidence="1">Belongs to the cytochrome b5 family. MAPR subfamily.</text>
</comment>
<dbReference type="InterPro" id="IPR050577">
    <property type="entry name" value="MAPR/NEUFC/NENF-like"/>
</dbReference>
<protein>
    <recommendedName>
        <fullName evidence="4">Cytochrome b5 heme-binding domain-containing protein</fullName>
    </recommendedName>
</protein>
<sequence>MADANESSESGGILTNLFLDIIKSPVNILLVGVITILVYKILKSRQRVPEHVEPEPELPKLRKDFTVEELKKYDGTGSDGRVLVAVNGKVFDVTKGKRFYGPGNELADWAAKEAARLPPEEAKEAMQKENLLEKQESEPKEVVQSYTSLVAEANGRINNEIKINDRKGMRRSQSIPKLRKGGGSLEPPQADPPTSPPLMGGPYSAFGGRDASRGLATFSVVCPKEDYDDLSDLNTMEMDSVREWEMQFTEKYEYVGKLLRPGEEPTNYSDEEEDGSQQETVEKPKDE</sequence>
<feature type="domain" description="Cytochrome b5 heme-binding" evidence="4">
    <location>
        <begin position="65"/>
        <end position="259"/>
    </location>
</feature>
<evidence type="ECO:0000256" key="2">
    <source>
        <dbReference type="SAM" id="MobiDB-lite"/>
    </source>
</evidence>
<proteinExistence type="inferred from homology"/>
<evidence type="ECO:0000256" key="1">
    <source>
        <dbReference type="ARBA" id="ARBA00038357"/>
    </source>
</evidence>
<evidence type="ECO:0000256" key="3">
    <source>
        <dbReference type="SAM" id="Phobius"/>
    </source>
</evidence>
<dbReference type="SUPFAM" id="SSF55856">
    <property type="entry name" value="Cytochrome b5-like heme/steroid binding domain"/>
    <property type="match status" value="2"/>
</dbReference>